<keyword evidence="2" id="KW-0472">Membrane</keyword>
<name>L1K094_GUITC</name>
<evidence type="ECO:0000256" key="1">
    <source>
        <dbReference type="SAM" id="MobiDB-lite"/>
    </source>
</evidence>
<dbReference type="GeneID" id="17310268"/>
<organism evidence="3">
    <name type="scientific">Guillardia theta (strain CCMP2712)</name>
    <name type="common">Cryptophyte</name>
    <dbReference type="NCBI Taxonomy" id="905079"/>
    <lineage>
        <taxon>Eukaryota</taxon>
        <taxon>Cryptophyceae</taxon>
        <taxon>Pyrenomonadales</taxon>
        <taxon>Geminigeraceae</taxon>
        <taxon>Guillardia</taxon>
    </lineage>
</organism>
<gene>
    <name evidence="3" type="ORF">GUITHDRAFT_100738</name>
</gene>
<dbReference type="EnsemblProtists" id="EKX53768">
    <property type="protein sequence ID" value="EKX53768"/>
    <property type="gene ID" value="GUITHDRAFT_100738"/>
</dbReference>
<evidence type="ECO:0000313" key="3">
    <source>
        <dbReference type="EMBL" id="EKX53768.1"/>
    </source>
</evidence>
<dbReference type="EMBL" id="JH992969">
    <property type="protein sequence ID" value="EKX53768.1"/>
    <property type="molecule type" value="Genomic_DNA"/>
</dbReference>
<accession>L1K094</accession>
<evidence type="ECO:0000256" key="2">
    <source>
        <dbReference type="SAM" id="Phobius"/>
    </source>
</evidence>
<sequence length="333" mass="36227">MLSAMPVQESSEKQEEPTRGNHGNISFQASAISAFLVLFSFMLVLLGVEYANLYSSHDNLSNYKGSGVVYPPVVLLISGLCMLCMGLGGLTLGITAVLLNVKSKGFTIFVLSLQGVFGIFTLAAMMFGTWAFEAKLYSSNPSVVKFEMMCMLYMIANGTALLSGQFCLTLHFYKQDFKKEPTEAFSNAVLRGLVVFYSFLVLLKGCSEMAIAVLMREASVPVTTAAPFFVSRRDLVLADGVFTMLLGLYGIVVGAAGLFQQKALFVVLHIFSFVFQLALYDLAQYGDFPVGVLSTQLLKFSLKLQGVETACWTAAVLLIPAYFAAMMDDPSVL</sequence>
<feature type="transmembrane region" description="Helical" evidence="2">
    <location>
        <begin position="152"/>
        <end position="173"/>
    </location>
</feature>
<feature type="transmembrane region" description="Helical" evidence="2">
    <location>
        <begin position="235"/>
        <end position="256"/>
    </location>
</feature>
<reference evidence="5" key="2">
    <citation type="submission" date="2012-11" db="EMBL/GenBank/DDBJ databases">
        <authorList>
            <person name="Kuo A."/>
            <person name="Curtis B.A."/>
            <person name="Tanifuji G."/>
            <person name="Burki F."/>
            <person name="Gruber A."/>
            <person name="Irimia M."/>
            <person name="Maruyama S."/>
            <person name="Arias M.C."/>
            <person name="Ball S.G."/>
            <person name="Gile G.H."/>
            <person name="Hirakawa Y."/>
            <person name="Hopkins J.F."/>
            <person name="Rensing S.A."/>
            <person name="Schmutz J."/>
            <person name="Symeonidi A."/>
            <person name="Elias M."/>
            <person name="Eveleigh R.J."/>
            <person name="Herman E.K."/>
            <person name="Klute M.J."/>
            <person name="Nakayama T."/>
            <person name="Obornik M."/>
            <person name="Reyes-Prieto A."/>
            <person name="Armbrust E.V."/>
            <person name="Aves S.J."/>
            <person name="Beiko R.G."/>
            <person name="Coutinho P."/>
            <person name="Dacks J.B."/>
            <person name="Durnford D.G."/>
            <person name="Fast N.M."/>
            <person name="Green B.R."/>
            <person name="Grisdale C."/>
            <person name="Hempe F."/>
            <person name="Henrissat B."/>
            <person name="Hoppner M.P."/>
            <person name="Ishida K.-I."/>
            <person name="Kim E."/>
            <person name="Koreny L."/>
            <person name="Kroth P.G."/>
            <person name="Liu Y."/>
            <person name="Malik S.-B."/>
            <person name="Maier U.G."/>
            <person name="McRose D."/>
            <person name="Mock T."/>
            <person name="Neilson J.A."/>
            <person name="Onodera N.T."/>
            <person name="Poole A.M."/>
            <person name="Pritham E.J."/>
            <person name="Richards T.A."/>
            <person name="Rocap G."/>
            <person name="Roy S.W."/>
            <person name="Sarai C."/>
            <person name="Schaack S."/>
            <person name="Shirato S."/>
            <person name="Slamovits C.H."/>
            <person name="Spencer D.F."/>
            <person name="Suzuki S."/>
            <person name="Worden A.Z."/>
            <person name="Zauner S."/>
            <person name="Barry K."/>
            <person name="Bell C."/>
            <person name="Bharti A.K."/>
            <person name="Crow J.A."/>
            <person name="Grimwood J."/>
            <person name="Kramer R."/>
            <person name="Lindquist E."/>
            <person name="Lucas S."/>
            <person name="Salamov A."/>
            <person name="McFadden G.I."/>
            <person name="Lane C.E."/>
            <person name="Keeling P.J."/>
            <person name="Gray M.W."/>
            <person name="Grigoriev I.V."/>
            <person name="Archibald J.M."/>
        </authorList>
    </citation>
    <scope>NUCLEOTIDE SEQUENCE</scope>
    <source>
        <strain evidence="5">CCMP2712</strain>
    </source>
</reference>
<evidence type="ECO:0000313" key="5">
    <source>
        <dbReference type="Proteomes" id="UP000011087"/>
    </source>
</evidence>
<dbReference type="HOGENOM" id="CLU_835357_0_0_1"/>
<feature type="compositionally biased region" description="Basic and acidic residues" evidence="1">
    <location>
        <begin position="10"/>
        <end position="19"/>
    </location>
</feature>
<feature type="transmembrane region" description="Helical" evidence="2">
    <location>
        <begin position="263"/>
        <end position="283"/>
    </location>
</feature>
<feature type="transmembrane region" description="Helical" evidence="2">
    <location>
        <begin position="29"/>
        <end position="53"/>
    </location>
</feature>
<dbReference type="AlphaFoldDB" id="L1K094"/>
<protein>
    <submittedName>
        <fullName evidence="3 4">Uncharacterized protein</fullName>
    </submittedName>
</protein>
<keyword evidence="2" id="KW-0812">Transmembrane</keyword>
<dbReference type="Proteomes" id="UP000011087">
    <property type="component" value="Unassembled WGS sequence"/>
</dbReference>
<feature type="transmembrane region" description="Helical" evidence="2">
    <location>
        <begin position="194"/>
        <end position="215"/>
    </location>
</feature>
<dbReference type="KEGG" id="gtt:GUITHDRAFT_100738"/>
<feature type="transmembrane region" description="Helical" evidence="2">
    <location>
        <begin position="73"/>
        <end position="99"/>
    </location>
</feature>
<reference evidence="3 5" key="1">
    <citation type="journal article" date="2012" name="Nature">
        <title>Algal genomes reveal evolutionary mosaicism and the fate of nucleomorphs.</title>
        <authorList>
            <consortium name="DOE Joint Genome Institute"/>
            <person name="Curtis B.A."/>
            <person name="Tanifuji G."/>
            <person name="Burki F."/>
            <person name="Gruber A."/>
            <person name="Irimia M."/>
            <person name="Maruyama S."/>
            <person name="Arias M.C."/>
            <person name="Ball S.G."/>
            <person name="Gile G.H."/>
            <person name="Hirakawa Y."/>
            <person name="Hopkins J.F."/>
            <person name="Kuo A."/>
            <person name="Rensing S.A."/>
            <person name="Schmutz J."/>
            <person name="Symeonidi A."/>
            <person name="Elias M."/>
            <person name="Eveleigh R.J."/>
            <person name="Herman E.K."/>
            <person name="Klute M.J."/>
            <person name="Nakayama T."/>
            <person name="Obornik M."/>
            <person name="Reyes-Prieto A."/>
            <person name="Armbrust E.V."/>
            <person name="Aves S.J."/>
            <person name="Beiko R.G."/>
            <person name="Coutinho P."/>
            <person name="Dacks J.B."/>
            <person name="Durnford D.G."/>
            <person name="Fast N.M."/>
            <person name="Green B.R."/>
            <person name="Grisdale C.J."/>
            <person name="Hempel F."/>
            <person name="Henrissat B."/>
            <person name="Hoppner M.P."/>
            <person name="Ishida K."/>
            <person name="Kim E."/>
            <person name="Koreny L."/>
            <person name="Kroth P.G."/>
            <person name="Liu Y."/>
            <person name="Malik S.B."/>
            <person name="Maier U.G."/>
            <person name="McRose D."/>
            <person name="Mock T."/>
            <person name="Neilson J.A."/>
            <person name="Onodera N.T."/>
            <person name="Poole A.M."/>
            <person name="Pritham E.J."/>
            <person name="Richards T.A."/>
            <person name="Rocap G."/>
            <person name="Roy S.W."/>
            <person name="Sarai C."/>
            <person name="Schaack S."/>
            <person name="Shirato S."/>
            <person name="Slamovits C.H."/>
            <person name="Spencer D.F."/>
            <person name="Suzuki S."/>
            <person name="Worden A.Z."/>
            <person name="Zauner S."/>
            <person name="Barry K."/>
            <person name="Bell C."/>
            <person name="Bharti A.K."/>
            <person name="Crow J.A."/>
            <person name="Grimwood J."/>
            <person name="Kramer R."/>
            <person name="Lindquist E."/>
            <person name="Lucas S."/>
            <person name="Salamov A."/>
            <person name="McFadden G.I."/>
            <person name="Lane C.E."/>
            <person name="Keeling P.J."/>
            <person name="Gray M.W."/>
            <person name="Grigoriev I.V."/>
            <person name="Archibald J.M."/>
        </authorList>
    </citation>
    <scope>NUCLEOTIDE SEQUENCE</scope>
    <source>
        <strain evidence="3 5">CCMP2712</strain>
    </source>
</reference>
<keyword evidence="2" id="KW-1133">Transmembrane helix</keyword>
<dbReference type="RefSeq" id="XP_005840748.1">
    <property type="nucleotide sequence ID" value="XM_005840691.1"/>
</dbReference>
<feature type="region of interest" description="Disordered" evidence="1">
    <location>
        <begin position="1"/>
        <end position="22"/>
    </location>
</feature>
<proteinExistence type="predicted"/>
<dbReference type="PaxDb" id="55529-EKX53768"/>
<feature type="transmembrane region" description="Helical" evidence="2">
    <location>
        <begin position="303"/>
        <end position="325"/>
    </location>
</feature>
<keyword evidence="5" id="KW-1185">Reference proteome</keyword>
<reference evidence="4" key="3">
    <citation type="submission" date="2016-03" db="UniProtKB">
        <authorList>
            <consortium name="EnsemblProtists"/>
        </authorList>
    </citation>
    <scope>IDENTIFICATION</scope>
</reference>
<feature type="transmembrane region" description="Helical" evidence="2">
    <location>
        <begin position="106"/>
        <end position="132"/>
    </location>
</feature>
<evidence type="ECO:0000313" key="4">
    <source>
        <dbReference type="EnsemblProtists" id="EKX53768"/>
    </source>
</evidence>